<dbReference type="OrthoDB" id="10254842at2759"/>
<dbReference type="HOGENOM" id="CLU_073154_0_0_1"/>
<dbReference type="RefSeq" id="XP_002546337.1">
    <property type="nucleotide sequence ID" value="XM_002546291.1"/>
</dbReference>
<evidence type="ECO:0000256" key="1">
    <source>
        <dbReference type="ARBA" id="ARBA00004240"/>
    </source>
</evidence>
<dbReference type="SUPFAM" id="SSF111126">
    <property type="entry name" value="Ligand-binding domain in the NO signalling and Golgi transport"/>
    <property type="match status" value="1"/>
</dbReference>
<dbReference type="InterPro" id="IPR007194">
    <property type="entry name" value="TRAPP_component"/>
</dbReference>
<dbReference type="KEGG" id="ctp:CTRG_05815"/>
<keyword evidence="6 7" id="KW-0333">Golgi apparatus</keyword>
<reference evidence="8 9" key="1">
    <citation type="journal article" date="2009" name="Nature">
        <title>Evolution of pathogenicity and sexual reproduction in eight Candida genomes.</title>
        <authorList>
            <person name="Butler G."/>
            <person name="Rasmussen M.D."/>
            <person name="Lin M.F."/>
            <person name="Santos M.A."/>
            <person name="Sakthikumar S."/>
            <person name="Munro C.A."/>
            <person name="Rheinbay E."/>
            <person name="Grabherr M."/>
            <person name="Forche A."/>
            <person name="Reedy J.L."/>
            <person name="Agrafioti I."/>
            <person name="Arnaud M.B."/>
            <person name="Bates S."/>
            <person name="Brown A.J."/>
            <person name="Brunke S."/>
            <person name="Costanzo M.C."/>
            <person name="Fitzpatrick D.A."/>
            <person name="de Groot P.W."/>
            <person name="Harris D."/>
            <person name="Hoyer L.L."/>
            <person name="Hube B."/>
            <person name="Klis F.M."/>
            <person name="Kodira C."/>
            <person name="Lennard N."/>
            <person name="Logue M.E."/>
            <person name="Martin R."/>
            <person name="Neiman A.M."/>
            <person name="Nikolaou E."/>
            <person name="Quail M.A."/>
            <person name="Quinn J."/>
            <person name="Santos M.C."/>
            <person name="Schmitzberger F.F."/>
            <person name="Sherlock G."/>
            <person name="Shah P."/>
            <person name="Silverstein K.A."/>
            <person name="Skrzypek M.S."/>
            <person name="Soll D."/>
            <person name="Staggs R."/>
            <person name="Stansfield I."/>
            <person name="Stumpf M.P."/>
            <person name="Sudbery P.E."/>
            <person name="Srikantha T."/>
            <person name="Zeng Q."/>
            <person name="Berman J."/>
            <person name="Berriman M."/>
            <person name="Heitman J."/>
            <person name="Gow N.A."/>
            <person name="Lorenz M.C."/>
            <person name="Birren B.W."/>
            <person name="Kellis M."/>
            <person name="Cuomo C.A."/>
        </authorList>
    </citation>
    <scope>NUCLEOTIDE SEQUENCE [LARGE SCALE GENOMIC DNA]</scope>
    <source>
        <strain evidence="9">ATCC MYA-3404 / T1</strain>
    </source>
</reference>
<evidence type="ECO:0000256" key="2">
    <source>
        <dbReference type="ARBA" id="ARBA00006218"/>
    </source>
</evidence>
<dbReference type="PANTHER" id="PTHR20902:SF0">
    <property type="entry name" value="TRAFFICKING PROTEIN PARTICLE COMPLEX SUBUNIT 5"/>
    <property type="match status" value="1"/>
</dbReference>
<comment type="function">
    <text evidence="7">Plays a key role in the late stages of endoplasmic reticulum to Golgi traffic.</text>
</comment>
<dbReference type="GO" id="GO:1990071">
    <property type="term" value="C:TRAPPII protein complex"/>
    <property type="evidence" value="ECO:0007669"/>
    <property type="project" value="EnsemblFungi"/>
</dbReference>
<name>C5MIC2_CANTT</name>
<dbReference type="Gene3D" id="3.30.1380.20">
    <property type="entry name" value="Trafficking protein particle complex subunit 3"/>
    <property type="match status" value="1"/>
</dbReference>
<dbReference type="CDD" id="cd14943">
    <property type="entry name" value="TRAPPC5_Trs31"/>
    <property type="match status" value="1"/>
</dbReference>
<dbReference type="VEuPathDB" id="FungiDB:CTRG_05815"/>
<evidence type="ECO:0000313" key="8">
    <source>
        <dbReference type="EMBL" id="EER30416.1"/>
    </source>
</evidence>
<comment type="subunit">
    <text evidence="7">Part of the multisubunit TRAPP (transport protein particle) complex.</text>
</comment>
<evidence type="ECO:0000313" key="9">
    <source>
        <dbReference type="Proteomes" id="UP000002037"/>
    </source>
</evidence>
<comment type="similarity">
    <text evidence="2 7">Belongs to the TRAPP small subunits family. BET3 subfamily.</text>
</comment>
<dbReference type="eggNOG" id="KOG3315">
    <property type="taxonomic scope" value="Eukaryota"/>
</dbReference>
<keyword evidence="4 7" id="KW-0256">Endoplasmic reticulum</keyword>
<dbReference type="PANTHER" id="PTHR20902">
    <property type="entry name" value="41-2 PROTEIN ANTIGEN-RELATED"/>
    <property type="match status" value="1"/>
</dbReference>
<evidence type="ECO:0000256" key="7">
    <source>
        <dbReference type="PIRNR" id="PIRNR017479"/>
    </source>
</evidence>
<dbReference type="Pfam" id="PF04051">
    <property type="entry name" value="TRAPP"/>
    <property type="match status" value="1"/>
</dbReference>
<dbReference type="EMBL" id="GG692404">
    <property type="protein sequence ID" value="EER30416.1"/>
    <property type="molecule type" value="Genomic_DNA"/>
</dbReference>
<evidence type="ECO:0000256" key="3">
    <source>
        <dbReference type="ARBA" id="ARBA00022448"/>
    </source>
</evidence>
<keyword evidence="9" id="KW-1185">Reference proteome</keyword>
<dbReference type="GeneID" id="8300164"/>
<dbReference type="STRING" id="294747.C5MIC2"/>
<sequence>MSNDDIILPSASSLAKLTINDISKSGFGYNPSVGPASNTITFESSSVLLNKRTISLTPTSNNSILDRNIISKKPHEINLSSLSFLFCEIINWTHSNSKGIQDLENRLNGLGYTIGQKYLELCKIREGFKNTHREIKLIEMLQFIHGPFWKLIFGKSANELEKSQDTANEYMIVENLPMLNRFISIPKEYGDLNCSAFVAGIIEGALDNSGFNVNVTAHTAATDANPLRTVFLIKFDDSVLTREATRFS</sequence>
<accession>C5MIC2</accession>
<evidence type="ECO:0000256" key="4">
    <source>
        <dbReference type="ARBA" id="ARBA00022824"/>
    </source>
</evidence>
<organism evidence="8 9">
    <name type="scientific">Candida tropicalis (strain ATCC MYA-3404 / T1)</name>
    <name type="common">Yeast</name>
    <dbReference type="NCBI Taxonomy" id="294747"/>
    <lineage>
        <taxon>Eukaryota</taxon>
        <taxon>Fungi</taxon>
        <taxon>Dikarya</taxon>
        <taxon>Ascomycota</taxon>
        <taxon>Saccharomycotina</taxon>
        <taxon>Pichiomycetes</taxon>
        <taxon>Debaryomycetaceae</taxon>
        <taxon>Candida/Lodderomyces clade</taxon>
        <taxon>Candida</taxon>
    </lineage>
</organism>
<keyword evidence="3 7" id="KW-0813">Transport</keyword>
<gene>
    <name evidence="8" type="ORF">CTRG_05815</name>
</gene>
<dbReference type="GO" id="GO:0005085">
    <property type="term" value="F:guanyl-nucleotide exchange factor activity"/>
    <property type="evidence" value="ECO:0007669"/>
    <property type="project" value="EnsemblFungi"/>
</dbReference>
<dbReference type="GO" id="GO:1990072">
    <property type="term" value="C:TRAPPIII protein complex"/>
    <property type="evidence" value="ECO:0007669"/>
    <property type="project" value="EnsemblFungi"/>
</dbReference>
<dbReference type="InterPro" id="IPR016696">
    <property type="entry name" value="TRAPP-I_su5"/>
</dbReference>
<dbReference type="Proteomes" id="UP000002037">
    <property type="component" value="Unassembled WGS sequence"/>
</dbReference>
<dbReference type="FunFam" id="3.30.1380.20:FF:000002">
    <property type="entry name" value="Trafficking protein particle complex subunit"/>
    <property type="match status" value="1"/>
</dbReference>
<evidence type="ECO:0000256" key="5">
    <source>
        <dbReference type="ARBA" id="ARBA00022892"/>
    </source>
</evidence>
<dbReference type="AlphaFoldDB" id="C5MIC2"/>
<dbReference type="GO" id="GO:0005783">
    <property type="term" value="C:endoplasmic reticulum"/>
    <property type="evidence" value="ECO:0007669"/>
    <property type="project" value="UniProtKB-SubCell"/>
</dbReference>
<keyword evidence="5 7" id="KW-0931">ER-Golgi transport</keyword>
<evidence type="ECO:0000256" key="6">
    <source>
        <dbReference type="ARBA" id="ARBA00023034"/>
    </source>
</evidence>
<dbReference type="GO" id="GO:1990070">
    <property type="term" value="C:TRAPPI protein complex"/>
    <property type="evidence" value="ECO:0007669"/>
    <property type="project" value="EnsemblFungi"/>
</dbReference>
<dbReference type="GO" id="GO:0006888">
    <property type="term" value="P:endoplasmic reticulum to Golgi vesicle-mediated transport"/>
    <property type="evidence" value="ECO:0007669"/>
    <property type="project" value="EnsemblFungi"/>
</dbReference>
<proteinExistence type="inferred from homology"/>
<protein>
    <recommendedName>
        <fullName evidence="7">Trafficking protein particle complex subunit</fullName>
    </recommendedName>
</protein>
<comment type="subcellular location">
    <subcellularLocation>
        <location evidence="1">Endoplasmic reticulum</location>
    </subcellularLocation>
    <subcellularLocation>
        <location evidence="7">Golgi apparatus</location>
        <location evidence="7">cis-Golgi network</location>
    </subcellularLocation>
</comment>
<dbReference type="InterPro" id="IPR024096">
    <property type="entry name" value="NO_sig/Golgi_transp_ligand-bd"/>
</dbReference>
<dbReference type="PIRSF" id="PIRSF017479">
    <property type="entry name" value="TRAPP_I_complex_Trs31"/>
    <property type="match status" value="1"/>
</dbReference>